<reference evidence="5 7" key="2">
    <citation type="submission" date="2019-08" db="EMBL/GenBank/DDBJ databases">
        <title>Draft genome of C. urealyticum strain VH4248.</title>
        <authorList>
            <person name="Navas J."/>
        </authorList>
    </citation>
    <scope>NUCLEOTIDE SEQUENCE [LARGE SCALE GENOMIC DNA]</scope>
    <source>
        <strain evidence="5 7">VH4248</strain>
    </source>
</reference>
<dbReference type="SUPFAM" id="SSF82607">
    <property type="entry name" value="YbaB-like"/>
    <property type="match status" value="1"/>
</dbReference>
<dbReference type="EMBL" id="QFNY01000360">
    <property type="protein sequence ID" value="PZO97822.1"/>
    <property type="molecule type" value="Genomic_DNA"/>
</dbReference>
<dbReference type="InterPro" id="IPR036894">
    <property type="entry name" value="YbaB-like_sf"/>
</dbReference>
<dbReference type="Proteomes" id="UP000249451">
    <property type="component" value="Unassembled WGS sequence"/>
</dbReference>
<reference evidence="4 6" key="1">
    <citation type="submission" date="2017-11" db="EMBL/GenBank/DDBJ databases">
        <title>Infants hospitalized years apart are colonized by the same room-sourced microbial strains.</title>
        <authorList>
            <person name="Brooks B."/>
            <person name="Olm M.R."/>
            <person name="Firek B.A."/>
            <person name="Baker R."/>
            <person name="Thomas B.C."/>
            <person name="Morowitz M.J."/>
            <person name="Banfield J.F."/>
        </authorList>
    </citation>
    <scope>NUCLEOTIDE SEQUENCE [LARGE SCALE GENOMIC DNA]</scope>
    <source>
        <strain evidence="4">S2_012_000_R3_87</strain>
    </source>
</reference>
<protein>
    <recommendedName>
        <fullName evidence="2">Nucleoid-associated protein DI609_12230</fullName>
    </recommendedName>
</protein>
<name>A0A2W5AWH2_9CORY</name>
<organism evidence="4 6">
    <name type="scientific">Corynebacterium urealyticum</name>
    <dbReference type="NCBI Taxonomy" id="43771"/>
    <lineage>
        <taxon>Bacteria</taxon>
        <taxon>Bacillati</taxon>
        <taxon>Actinomycetota</taxon>
        <taxon>Actinomycetes</taxon>
        <taxon>Mycobacteriales</taxon>
        <taxon>Corynebacteriaceae</taxon>
        <taxon>Corynebacterium</taxon>
    </lineage>
</organism>
<gene>
    <name evidence="4" type="ORF">DI609_12230</name>
    <name evidence="5" type="ORF">FYJ87_00855</name>
</gene>
<evidence type="ECO:0000256" key="3">
    <source>
        <dbReference type="SAM" id="Coils"/>
    </source>
</evidence>
<dbReference type="Gene3D" id="3.30.1310.10">
    <property type="entry name" value="Nucleoid-associated protein YbaB-like domain"/>
    <property type="match status" value="1"/>
</dbReference>
<dbReference type="PIRSF" id="PIRSF004555">
    <property type="entry name" value="UCP004555"/>
    <property type="match status" value="1"/>
</dbReference>
<dbReference type="AlphaFoldDB" id="A0A2W5AWH2"/>
<keyword evidence="1 2" id="KW-0238">DNA-binding</keyword>
<evidence type="ECO:0000313" key="6">
    <source>
        <dbReference type="Proteomes" id="UP000249451"/>
    </source>
</evidence>
<evidence type="ECO:0000313" key="4">
    <source>
        <dbReference type="EMBL" id="PZO97822.1"/>
    </source>
</evidence>
<dbReference type="GO" id="GO:0005829">
    <property type="term" value="C:cytosol"/>
    <property type="evidence" value="ECO:0007669"/>
    <property type="project" value="TreeGrafter"/>
</dbReference>
<evidence type="ECO:0000256" key="2">
    <source>
        <dbReference type="HAMAP-Rule" id="MF_00274"/>
    </source>
</evidence>
<proteinExistence type="inferred from homology"/>
<dbReference type="InterPro" id="IPR004401">
    <property type="entry name" value="YbaB/EbfC"/>
</dbReference>
<comment type="subunit">
    <text evidence="2">Homodimer.</text>
</comment>
<comment type="function">
    <text evidence="2">Binds to DNA and alters its conformation. May be involved in regulation of gene expression, nucleoid organization and DNA protection.</text>
</comment>
<dbReference type="Proteomes" id="UP000324726">
    <property type="component" value="Unassembled WGS sequence"/>
</dbReference>
<dbReference type="GO" id="GO:0043590">
    <property type="term" value="C:bacterial nucleoid"/>
    <property type="evidence" value="ECO:0007669"/>
    <property type="project" value="UniProtKB-UniRule"/>
</dbReference>
<dbReference type="GO" id="GO:0003677">
    <property type="term" value="F:DNA binding"/>
    <property type="evidence" value="ECO:0007669"/>
    <property type="project" value="UniProtKB-UniRule"/>
</dbReference>
<dbReference type="EMBL" id="VSZI01000001">
    <property type="protein sequence ID" value="TYR19608.1"/>
    <property type="molecule type" value="Genomic_DNA"/>
</dbReference>
<comment type="similarity">
    <text evidence="2">Belongs to the YbaB/EbfC family.</text>
</comment>
<dbReference type="PANTHER" id="PTHR33449">
    <property type="entry name" value="NUCLEOID-ASSOCIATED PROTEIN YBAB"/>
    <property type="match status" value="1"/>
</dbReference>
<dbReference type="RefSeq" id="WP_015382056.1">
    <property type="nucleotide sequence ID" value="NZ_CP065982.1"/>
</dbReference>
<dbReference type="Pfam" id="PF02575">
    <property type="entry name" value="YbaB_DNA_bd"/>
    <property type="match status" value="1"/>
</dbReference>
<dbReference type="PANTHER" id="PTHR33449:SF1">
    <property type="entry name" value="NUCLEOID-ASSOCIATED PROTEIN YBAB"/>
    <property type="match status" value="1"/>
</dbReference>
<feature type="coiled-coil region" evidence="3">
    <location>
        <begin position="6"/>
        <end position="33"/>
    </location>
</feature>
<keyword evidence="2" id="KW-0963">Cytoplasm</keyword>
<comment type="caution">
    <text evidence="4">The sequence shown here is derived from an EMBL/GenBank/DDBJ whole genome shotgun (WGS) entry which is preliminary data.</text>
</comment>
<accession>A0A2W5AWH2</accession>
<dbReference type="NCBIfam" id="TIGR00103">
    <property type="entry name" value="DNA_YbaB_EbfC"/>
    <property type="match status" value="1"/>
</dbReference>
<evidence type="ECO:0000313" key="7">
    <source>
        <dbReference type="Proteomes" id="UP000324726"/>
    </source>
</evidence>
<dbReference type="HAMAP" id="MF_00274">
    <property type="entry name" value="DNA_YbaB_EbfC"/>
    <property type="match status" value="1"/>
</dbReference>
<evidence type="ECO:0000256" key="1">
    <source>
        <dbReference type="ARBA" id="ARBA00023125"/>
    </source>
</evidence>
<sequence length="105" mass="11105">MSQPNMNDIMAQAQRMQKQLQEAQAEIVASSIVGEAGNGKVTLVLSGGGEVQDLKIDPEVVDPEDVETLQDLIIGAFQDANQKLQDLAQEKMGPLADLGGGGLPF</sequence>
<comment type="subcellular location">
    <subcellularLocation>
        <location evidence="2">Cytoplasm</location>
        <location evidence="2">Nucleoid</location>
    </subcellularLocation>
</comment>
<keyword evidence="3" id="KW-0175">Coiled coil</keyword>
<evidence type="ECO:0000313" key="5">
    <source>
        <dbReference type="EMBL" id="TYR19608.1"/>
    </source>
</evidence>